<sequence length="210" mass="24427">MAKRWLNEVIQAVRELGGYGTLEEIYGEVEERAVIDLNSYVDWKAQVRKHIYLHSSDCDIFKGVTGGETDLFYSIEGKGKGCWGLRNFEPNLNSVGITEDDIGFEEGKKKLKQHVVRERNPQVINLAKEKFKQKHGRLFCEICEFDFFNVYGELGEDFIEGHHTIPVSELQEGERTRVEDIAIVCSNCHKMLHRRRPWLTKNQLKELIRK</sequence>
<dbReference type="Pfam" id="PF01844">
    <property type="entry name" value="HNH"/>
    <property type="match status" value="1"/>
</dbReference>
<dbReference type="Proteomes" id="UP001336122">
    <property type="component" value="Unassembled WGS sequence"/>
</dbReference>
<evidence type="ECO:0000313" key="2">
    <source>
        <dbReference type="EMBL" id="MED4676793.1"/>
    </source>
</evidence>
<accession>A0ABU6P671</accession>
<keyword evidence="2" id="KW-0378">Hydrolase</keyword>
<dbReference type="InterPro" id="IPR002711">
    <property type="entry name" value="HNH"/>
</dbReference>
<dbReference type="RefSeq" id="WP_328070953.1">
    <property type="nucleotide sequence ID" value="NZ_JARTIK010000001.1"/>
</dbReference>
<protein>
    <submittedName>
        <fullName evidence="2">HNH endonuclease</fullName>
    </submittedName>
</protein>
<dbReference type="EMBL" id="JARTIK010000001">
    <property type="protein sequence ID" value="MED4676793.1"/>
    <property type="molecule type" value="Genomic_DNA"/>
</dbReference>
<keyword evidence="2" id="KW-0255">Endonuclease</keyword>
<organism evidence="2 3">
    <name type="scientific">Bacillus nitratireducens</name>
    <dbReference type="NCBI Taxonomy" id="2026193"/>
    <lineage>
        <taxon>Bacteria</taxon>
        <taxon>Bacillati</taxon>
        <taxon>Bacillota</taxon>
        <taxon>Bacilli</taxon>
        <taxon>Bacillales</taxon>
        <taxon>Bacillaceae</taxon>
        <taxon>Bacillus</taxon>
        <taxon>Bacillus cereus group</taxon>
    </lineage>
</organism>
<feature type="domain" description="HNH" evidence="1">
    <location>
        <begin position="140"/>
        <end position="195"/>
    </location>
</feature>
<gene>
    <name evidence="2" type="ORF">P9485_02815</name>
</gene>
<comment type="caution">
    <text evidence="2">The sequence shown here is derived from an EMBL/GenBank/DDBJ whole genome shotgun (WGS) entry which is preliminary data.</text>
</comment>
<dbReference type="GO" id="GO:0004519">
    <property type="term" value="F:endonuclease activity"/>
    <property type="evidence" value="ECO:0007669"/>
    <property type="project" value="UniProtKB-KW"/>
</dbReference>
<evidence type="ECO:0000259" key="1">
    <source>
        <dbReference type="Pfam" id="PF01844"/>
    </source>
</evidence>
<keyword evidence="3" id="KW-1185">Reference proteome</keyword>
<evidence type="ECO:0000313" key="3">
    <source>
        <dbReference type="Proteomes" id="UP001336122"/>
    </source>
</evidence>
<proteinExistence type="predicted"/>
<keyword evidence="2" id="KW-0540">Nuclease</keyword>
<name>A0ABU6P671_9BACI</name>
<reference evidence="2 3" key="1">
    <citation type="submission" date="2023-03" db="EMBL/GenBank/DDBJ databases">
        <title>Bacillus Genome Sequencing.</title>
        <authorList>
            <person name="Dunlap C."/>
        </authorList>
    </citation>
    <scope>NUCLEOTIDE SEQUENCE [LARGE SCALE GENOMIC DNA]</scope>
    <source>
        <strain evidence="2 3">NRS-319</strain>
    </source>
</reference>